<evidence type="ECO:0000313" key="6">
    <source>
        <dbReference type="Proteomes" id="UP000316726"/>
    </source>
</evidence>
<dbReference type="InterPro" id="IPR001613">
    <property type="entry name" value="Flavin_amine_oxidase"/>
</dbReference>
<sequence>MGSGRQRPRSLSLVVARSGSAAVDTDVVIVGGGISGLACAVELEREGVEYALVEAQDEVGGRVRTDYVDGYTLDRGFQIFLTAYPKAVELLDFEELKLREFYAGASVRYGGEFHRVADPLRHPVDGVLSLANPIGSVRDKVLVGLYRLQAYLKPLEAIFAGEETSIARHLEDVGFSDRIIKTFFRPFLGGIFFDRELGTTSRLFEFVMKMLATGSNCLPEGGIGEVSRQLAGRLGEGRVHLGRRVTEVRRGEGDGGCLEVVCEGGDVLRGKRVVLATEAPAARRIRVMGEEMATRVTLEEGGVGTVCLYFWTDRSPPRGFGEPMLYLNGGDGGVVNNCCFPSCVSPSYAPEGRTLVSVSLVGDWEEGDEELGRRVRGELAEWFGEDFVGSWRLLRGYRIPYAQPRQGGLGGRRMDLGGGGVVEVAKGEVWACGDYLGGATLEGAMRSGVRAAREINNVVLKG</sequence>
<evidence type="ECO:0000256" key="2">
    <source>
        <dbReference type="ARBA" id="ARBA00023002"/>
    </source>
</evidence>
<dbReference type="Proteomes" id="UP000316726">
    <property type="component" value="Chromosome 14"/>
</dbReference>
<protein>
    <submittedName>
        <fullName evidence="5">Amine oxidase</fullName>
    </submittedName>
</protein>
<evidence type="ECO:0000313" key="5">
    <source>
        <dbReference type="EMBL" id="QDZ24710.1"/>
    </source>
</evidence>
<feature type="binding site" evidence="3">
    <location>
        <position position="245"/>
    </location>
    <ligand>
        <name>FAD</name>
        <dbReference type="ChEBI" id="CHEBI:57692"/>
    </ligand>
</feature>
<proteinExistence type="predicted"/>
<dbReference type="Pfam" id="PF01593">
    <property type="entry name" value="Amino_oxidase"/>
    <property type="match status" value="1"/>
</dbReference>
<dbReference type="PANTHER" id="PTHR42841">
    <property type="entry name" value="AMINE OXIDASE"/>
    <property type="match status" value="1"/>
</dbReference>
<organism evidence="5 6">
    <name type="scientific">Chloropicon primus</name>
    <dbReference type="NCBI Taxonomy" id="1764295"/>
    <lineage>
        <taxon>Eukaryota</taxon>
        <taxon>Viridiplantae</taxon>
        <taxon>Chlorophyta</taxon>
        <taxon>Chloropicophyceae</taxon>
        <taxon>Chloropicales</taxon>
        <taxon>Chloropicaceae</taxon>
        <taxon>Chloropicon</taxon>
    </lineage>
</organism>
<dbReference type="InterPro" id="IPR036188">
    <property type="entry name" value="FAD/NAD-bd_sf"/>
</dbReference>
<comment type="cofactor">
    <cofactor evidence="1">
        <name>FAD</name>
        <dbReference type="ChEBI" id="CHEBI:57692"/>
    </cofactor>
</comment>
<reference evidence="5 6" key="1">
    <citation type="submission" date="2018-07" db="EMBL/GenBank/DDBJ databases">
        <title>The complete nuclear genome of the prasinophyte Chloropicon primus (CCMP1205).</title>
        <authorList>
            <person name="Pombert J.-F."/>
            <person name="Otis C."/>
            <person name="Turmel M."/>
            <person name="Lemieux C."/>
        </authorList>
    </citation>
    <scope>NUCLEOTIDE SEQUENCE [LARGE SCALE GENOMIC DNA]</scope>
    <source>
        <strain evidence="5 6">CCMP1205</strain>
    </source>
</reference>
<feature type="binding site" evidence="3">
    <location>
        <position position="35"/>
    </location>
    <ligand>
        <name>FAD</name>
        <dbReference type="ChEBI" id="CHEBI:57692"/>
    </ligand>
</feature>
<dbReference type="InterPro" id="IPR002937">
    <property type="entry name" value="Amino_oxidase"/>
</dbReference>
<keyword evidence="6" id="KW-1185">Reference proteome</keyword>
<name>A0A5B8MYX2_9CHLO</name>
<feature type="domain" description="Amine oxidase" evidence="4">
    <location>
        <begin position="34"/>
        <end position="455"/>
    </location>
</feature>
<dbReference type="GO" id="GO:0016491">
    <property type="term" value="F:oxidoreductase activity"/>
    <property type="evidence" value="ECO:0007669"/>
    <property type="project" value="UniProtKB-KW"/>
</dbReference>
<feature type="binding site" evidence="3">
    <location>
        <begin position="54"/>
        <end position="55"/>
    </location>
    <ligand>
        <name>FAD</name>
        <dbReference type="ChEBI" id="CHEBI:57692"/>
    </ligand>
</feature>
<dbReference type="OrthoDB" id="5046242at2759"/>
<evidence type="ECO:0000256" key="1">
    <source>
        <dbReference type="ARBA" id="ARBA00001974"/>
    </source>
</evidence>
<dbReference type="STRING" id="1764295.A0A5B8MYX2"/>
<gene>
    <name evidence="5" type="ORF">A3770_14p72280</name>
</gene>
<dbReference type="Gene3D" id="3.50.50.60">
    <property type="entry name" value="FAD/NAD(P)-binding domain"/>
    <property type="match status" value="1"/>
</dbReference>
<dbReference type="AlphaFoldDB" id="A0A5B8MYX2"/>
<accession>A0A5B8MYX2</accession>
<evidence type="ECO:0000256" key="3">
    <source>
        <dbReference type="PIRSR" id="PIRSR601613-1"/>
    </source>
</evidence>
<dbReference type="PRINTS" id="PR00757">
    <property type="entry name" value="AMINEOXDASEF"/>
</dbReference>
<dbReference type="SUPFAM" id="SSF51905">
    <property type="entry name" value="FAD/NAD(P)-binding domain"/>
    <property type="match status" value="1"/>
</dbReference>
<evidence type="ECO:0000259" key="4">
    <source>
        <dbReference type="Pfam" id="PF01593"/>
    </source>
</evidence>
<keyword evidence="2" id="KW-0560">Oxidoreductase</keyword>
<dbReference type="EMBL" id="CP031047">
    <property type="protein sequence ID" value="QDZ24710.1"/>
    <property type="molecule type" value="Genomic_DNA"/>
</dbReference>